<organism evidence="1">
    <name type="scientific">Ixodes ricinus</name>
    <name type="common">Common tick</name>
    <name type="synonym">Acarus ricinus</name>
    <dbReference type="NCBI Taxonomy" id="34613"/>
    <lineage>
        <taxon>Eukaryota</taxon>
        <taxon>Metazoa</taxon>
        <taxon>Ecdysozoa</taxon>
        <taxon>Arthropoda</taxon>
        <taxon>Chelicerata</taxon>
        <taxon>Arachnida</taxon>
        <taxon>Acari</taxon>
        <taxon>Parasitiformes</taxon>
        <taxon>Ixodida</taxon>
        <taxon>Ixodoidea</taxon>
        <taxon>Ixodidae</taxon>
        <taxon>Ixodinae</taxon>
        <taxon>Ixodes</taxon>
    </lineage>
</organism>
<accession>A0A0K8RHV6</accession>
<reference evidence="1" key="1">
    <citation type="submission" date="2012-12" db="EMBL/GenBank/DDBJ databases">
        <title>Identification and characterization of a phenylalanine ammonia-lyase gene family in Isatis indigotica Fort.</title>
        <authorList>
            <person name="Liu Q."/>
            <person name="Chen J."/>
            <person name="Zhou X."/>
            <person name="Di P."/>
            <person name="Xiao Y."/>
            <person name="Xuan H."/>
            <person name="Zhang L."/>
            <person name="Chen W."/>
        </authorList>
    </citation>
    <scope>NUCLEOTIDE SEQUENCE</scope>
    <source>
        <tissue evidence="1">Salivary gland</tissue>
    </source>
</reference>
<dbReference type="AlphaFoldDB" id="A0A0K8RHV6"/>
<sequence length="144" mass="16183">MIVVPRRQKCLYADPYSSWLQAEYIHPGAVCNSSASGAQKAKSSEVNRRLRSSDSSTRAAVCCVRDARWYWLVDLRYFLKHCHGTDPPKWKRGCCELTSNMSLLDTERRLAYLASGAAVHTVRTTDCIIYGTAAVLARRLVVRA</sequence>
<proteinExistence type="evidence at transcript level"/>
<name>A0A0K8RHV6_IXORI</name>
<evidence type="ECO:0000313" key="1">
    <source>
        <dbReference type="EMBL" id="JAA70626.1"/>
    </source>
</evidence>
<dbReference type="EMBL" id="GADI01003182">
    <property type="protein sequence ID" value="JAA70626.1"/>
    <property type="molecule type" value="mRNA"/>
</dbReference>
<protein>
    <submittedName>
        <fullName evidence="1">Putative epithelin/granulin</fullName>
    </submittedName>
</protein>